<comment type="caution">
    <text evidence="2">The sequence shown here is derived from an EMBL/GenBank/DDBJ whole genome shotgun (WGS) entry which is preliminary data.</text>
</comment>
<dbReference type="AlphaFoldDB" id="A0A921E4R9"/>
<evidence type="ECO:0000313" key="2">
    <source>
        <dbReference type="EMBL" id="HJE25033.1"/>
    </source>
</evidence>
<gene>
    <name evidence="2" type="ORF">K8W01_15355</name>
</gene>
<reference evidence="2" key="1">
    <citation type="journal article" date="2021" name="PeerJ">
        <title>Extensive microbial diversity within the chicken gut microbiome revealed by metagenomics and culture.</title>
        <authorList>
            <person name="Gilroy R."/>
            <person name="Ravi A."/>
            <person name="Getino M."/>
            <person name="Pursley I."/>
            <person name="Horton D.L."/>
            <person name="Alikhan N.F."/>
            <person name="Baker D."/>
            <person name="Gharbi K."/>
            <person name="Hall N."/>
            <person name="Watson M."/>
            <person name="Adriaenssens E.M."/>
            <person name="Foster-Nyarko E."/>
            <person name="Jarju S."/>
            <person name="Secka A."/>
            <person name="Antonio M."/>
            <person name="Oren A."/>
            <person name="Chaudhuri R.R."/>
            <person name="La Ragione R."/>
            <person name="Hildebrand F."/>
            <person name="Pallen M.J."/>
        </authorList>
    </citation>
    <scope>NUCLEOTIDE SEQUENCE</scope>
    <source>
        <strain evidence="2">316</strain>
    </source>
</reference>
<sequence length="118" mass="12166">MTPSILAANLGLSFAALAALCLSLNRHHAEVFDRKAERAAVLRLRAFGWAAIAASLVVAGIGEGWAFGPVQWFGALTGAALGLVLLLSYRPRYVAPAALVALGLAAVPLSLAVFTVSP</sequence>
<evidence type="ECO:0000256" key="1">
    <source>
        <dbReference type="SAM" id="Phobius"/>
    </source>
</evidence>
<organism evidence="2 3">
    <name type="scientific">Methylorubrum populi</name>
    <dbReference type="NCBI Taxonomy" id="223967"/>
    <lineage>
        <taxon>Bacteria</taxon>
        <taxon>Pseudomonadati</taxon>
        <taxon>Pseudomonadota</taxon>
        <taxon>Alphaproteobacteria</taxon>
        <taxon>Hyphomicrobiales</taxon>
        <taxon>Methylobacteriaceae</taxon>
        <taxon>Methylorubrum</taxon>
    </lineage>
</organism>
<keyword evidence="1" id="KW-0812">Transmembrane</keyword>
<feature type="transmembrane region" description="Helical" evidence="1">
    <location>
        <begin position="46"/>
        <end position="66"/>
    </location>
</feature>
<dbReference type="Proteomes" id="UP000742631">
    <property type="component" value="Unassembled WGS sequence"/>
</dbReference>
<dbReference type="EMBL" id="DYYG01000045">
    <property type="protein sequence ID" value="HJE25033.1"/>
    <property type="molecule type" value="Genomic_DNA"/>
</dbReference>
<protein>
    <submittedName>
        <fullName evidence="2">DUF3325 domain-containing protein</fullName>
    </submittedName>
</protein>
<evidence type="ECO:0000313" key="3">
    <source>
        <dbReference type="Proteomes" id="UP000742631"/>
    </source>
</evidence>
<keyword evidence="1" id="KW-0472">Membrane</keyword>
<feature type="transmembrane region" description="Helical" evidence="1">
    <location>
        <begin position="96"/>
        <end position="116"/>
    </location>
</feature>
<proteinExistence type="predicted"/>
<reference evidence="2" key="2">
    <citation type="submission" date="2021-09" db="EMBL/GenBank/DDBJ databases">
        <authorList>
            <person name="Gilroy R."/>
        </authorList>
    </citation>
    <scope>NUCLEOTIDE SEQUENCE</scope>
    <source>
        <strain evidence="2">316</strain>
    </source>
</reference>
<keyword evidence="1" id="KW-1133">Transmembrane helix</keyword>
<feature type="transmembrane region" description="Helical" evidence="1">
    <location>
        <begin position="6"/>
        <end position="25"/>
    </location>
</feature>
<feature type="transmembrane region" description="Helical" evidence="1">
    <location>
        <begin position="72"/>
        <end position="89"/>
    </location>
</feature>
<dbReference type="Pfam" id="PF11804">
    <property type="entry name" value="DUF3325"/>
    <property type="match status" value="1"/>
</dbReference>
<name>A0A921E4R9_9HYPH</name>
<dbReference type="InterPro" id="IPR021762">
    <property type="entry name" value="DUF3325"/>
</dbReference>
<accession>A0A921E4R9</accession>